<sequence>MAIIALTCTLAAEQGSSTSIIFPEIPVRIEGVWGSNPHSSTLGKRLDFGPGVFGLSPEGDVVRFSAPFEWTERQAKPNRERLLEVARRCLREFGMTIERRPLRNPTVTWPRSSRCPEVALPLDFGRVVAVVLPGHPGWRSRPLRRSL</sequence>
<reference evidence="1 2" key="1">
    <citation type="journal article" date="2013" name="Antonie Van Leeuwenhoek">
        <title>Actinoplanes hulinensis sp. nov., a novel actinomycete isolated from soybean root (Glycine max (L.) Merr).</title>
        <authorList>
            <person name="Shen Y."/>
            <person name="Liu C."/>
            <person name="Wang X."/>
            <person name="Zhao J."/>
            <person name="Jia F."/>
            <person name="Zhang Y."/>
            <person name="Wang L."/>
            <person name="Yang D."/>
            <person name="Xiang W."/>
        </authorList>
    </citation>
    <scope>NUCLEOTIDE SEQUENCE [LARGE SCALE GENOMIC DNA]</scope>
    <source>
        <strain evidence="1 2">NEAU-M9</strain>
    </source>
</reference>
<protein>
    <submittedName>
        <fullName evidence="1">Uncharacterized protein</fullName>
    </submittedName>
</protein>
<organism evidence="1 2">
    <name type="scientific">Actinoplanes hulinensis</name>
    <dbReference type="NCBI Taxonomy" id="1144547"/>
    <lineage>
        <taxon>Bacteria</taxon>
        <taxon>Bacillati</taxon>
        <taxon>Actinomycetota</taxon>
        <taxon>Actinomycetes</taxon>
        <taxon>Micromonosporales</taxon>
        <taxon>Micromonosporaceae</taxon>
        <taxon>Actinoplanes</taxon>
    </lineage>
</organism>
<dbReference type="RefSeq" id="WP_220142638.1">
    <property type="nucleotide sequence ID" value="NZ_JAHXZI010000002.1"/>
</dbReference>
<dbReference type="Proteomes" id="UP001519863">
    <property type="component" value="Unassembled WGS sequence"/>
</dbReference>
<evidence type="ECO:0000313" key="1">
    <source>
        <dbReference type="EMBL" id="MBW6433087.1"/>
    </source>
</evidence>
<comment type="caution">
    <text evidence="1">The sequence shown here is derived from an EMBL/GenBank/DDBJ whole genome shotgun (WGS) entry which is preliminary data.</text>
</comment>
<evidence type="ECO:0000313" key="2">
    <source>
        <dbReference type="Proteomes" id="UP001519863"/>
    </source>
</evidence>
<dbReference type="EMBL" id="JAHXZI010000002">
    <property type="protein sequence ID" value="MBW6433087.1"/>
    <property type="molecule type" value="Genomic_DNA"/>
</dbReference>
<keyword evidence="2" id="KW-1185">Reference proteome</keyword>
<accession>A0ABS7AWM8</accession>
<proteinExistence type="predicted"/>
<gene>
    <name evidence="1" type="ORF">KZ829_04930</name>
</gene>
<name>A0ABS7AWM8_9ACTN</name>